<dbReference type="Pfam" id="PF00004">
    <property type="entry name" value="AAA"/>
    <property type="match status" value="1"/>
</dbReference>
<dbReference type="Gene3D" id="3.40.50.300">
    <property type="entry name" value="P-loop containing nucleotide triphosphate hydrolases"/>
    <property type="match status" value="1"/>
</dbReference>
<evidence type="ECO:0000256" key="3">
    <source>
        <dbReference type="RuleBase" id="RU003651"/>
    </source>
</evidence>
<gene>
    <name evidence="6" type="ORF">ACJMK2_000369</name>
</gene>
<evidence type="ECO:0000256" key="2">
    <source>
        <dbReference type="ARBA" id="ARBA00022840"/>
    </source>
</evidence>
<dbReference type="InterPro" id="IPR027417">
    <property type="entry name" value="P-loop_NTPase"/>
</dbReference>
<evidence type="ECO:0000259" key="4">
    <source>
        <dbReference type="Pfam" id="PF00004"/>
    </source>
</evidence>
<dbReference type="EMBL" id="JBJQND010000001">
    <property type="protein sequence ID" value="KAL3887984.1"/>
    <property type="molecule type" value="Genomic_DNA"/>
</dbReference>
<keyword evidence="2 3" id="KW-0067">ATP-binding</keyword>
<evidence type="ECO:0000259" key="5">
    <source>
        <dbReference type="Pfam" id="PF17862"/>
    </source>
</evidence>
<name>A0ABD3XP55_SINWO</name>
<dbReference type="InterPro" id="IPR003960">
    <property type="entry name" value="ATPase_AAA_CS"/>
</dbReference>
<keyword evidence="7" id="KW-1185">Reference proteome</keyword>
<protein>
    <submittedName>
        <fullName evidence="6">Uncharacterized protein</fullName>
    </submittedName>
</protein>
<dbReference type="GO" id="GO:0005524">
    <property type="term" value="F:ATP binding"/>
    <property type="evidence" value="ECO:0007669"/>
    <property type="project" value="UniProtKB-KW"/>
</dbReference>
<dbReference type="AlphaFoldDB" id="A0ABD3XP55"/>
<comment type="similarity">
    <text evidence="3">Belongs to the AAA ATPase family.</text>
</comment>
<dbReference type="InterPro" id="IPR041569">
    <property type="entry name" value="AAA_lid_3"/>
</dbReference>
<accession>A0ABD3XP55</accession>
<feature type="domain" description="ATPase AAA-type core" evidence="4">
    <location>
        <begin position="2"/>
        <end position="116"/>
    </location>
</feature>
<dbReference type="PANTHER" id="PTHR23077">
    <property type="entry name" value="AAA-FAMILY ATPASE"/>
    <property type="match status" value="1"/>
</dbReference>
<dbReference type="Pfam" id="PF17862">
    <property type="entry name" value="AAA_lid_3"/>
    <property type="match status" value="1"/>
</dbReference>
<dbReference type="SUPFAM" id="SSF52540">
    <property type="entry name" value="P-loop containing nucleoside triphosphate hydrolases"/>
    <property type="match status" value="1"/>
</dbReference>
<reference evidence="6 7" key="1">
    <citation type="submission" date="2024-11" db="EMBL/GenBank/DDBJ databases">
        <title>Chromosome-level genome assembly of the freshwater bivalve Anodonta woodiana.</title>
        <authorList>
            <person name="Chen X."/>
        </authorList>
    </citation>
    <scope>NUCLEOTIDE SEQUENCE [LARGE SCALE GENOMIC DNA]</scope>
    <source>
        <strain evidence="6">MN2024</strain>
        <tissue evidence="6">Gills</tissue>
    </source>
</reference>
<feature type="domain" description="AAA ATPase AAA+ lid" evidence="5">
    <location>
        <begin position="142"/>
        <end position="178"/>
    </location>
</feature>
<evidence type="ECO:0000313" key="7">
    <source>
        <dbReference type="Proteomes" id="UP001634394"/>
    </source>
</evidence>
<dbReference type="Proteomes" id="UP001634394">
    <property type="component" value="Unassembled WGS sequence"/>
</dbReference>
<dbReference type="PROSITE" id="PS00674">
    <property type="entry name" value="AAA"/>
    <property type="match status" value="1"/>
</dbReference>
<dbReference type="InterPro" id="IPR050168">
    <property type="entry name" value="AAA_ATPase_domain"/>
</dbReference>
<evidence type="ECO:0000256" key="1">
    <source>
        <dbReference type="ARBA" id="ARBA00022741"/>
    </source>
</evidence>
<dbReference type="Gene3D" id="1.10.8.60">
    <property type="match status" value="1"/>
</dbReference>
<dbReference type="InterPro" id="IPR003959">
    <property type="entry name" value="ATPase_AAA_core"/>
</dbReference>
<proteinExistence type="inferred from homology"/>
<evidence type="ECO:0000313" key="6">
    <source>
        <dbReference type="EMBL" id="KAL3887984.1"/>
    </source>
</evidence>
<organism evidence="6 7">
    <name type="scientific">Sinanodonta woodiana</name>
    <name type="common">Chinese pond mussel</name>
    <name type="synonym">Anodonta woodiana</name>
    <dbReference type="NCBI Taxonomy" id="1069815"/>
    <lineage>
        <taxon>Eukaryota</taxon>
        <taxon>Metazoa</taxon>
        <taxon>Spiralia</taxon>
        <taxon>Lophotrochozoa</taxon>
        <taxon>Mollusca</taxon>
        <taxon>Bivalvia</taxon>
        <taxon>Autobranchia</taxon>
        <taxon>Heteroconchia</taxon>
        <taxon>Palaeoheterodonta</taxon>
        <taxon>Unionida</taxon>
        <taxon>Unionoidea</taxon>
        <taxon>Unionidae</taxon>
        <taxon>Unioninae</taxon>
        <taxon>Sinanodonta</taxon>
    </lineage>
</organism>
<comment type="caution">
    <text evidence="6">The sequence shown here is derived from an EMBL/GenBank/DDBJ whole genome shotgun (WGS) entry which is preliminary data.</text>
</comment>
<keyword evidence="1 3" id="KW-0547">Nucleotide-binding</keyword>
<sequence length="211" mass="23259">MAVANESGINFISVKGPELMNMYVGERERAVGQVFERARNSAPCLLFFDEFEALCPRRSVTGEGRSSARVVSQLCIEMDDLDERKQVFIMAATNRPDLIDPAILRPGRLGKTLYVGLPSAEDRLDILKAITKNGTKPQLDGVDLAVIANDERCKGYTGADVAALVREASLMALKEVISLGNILSVKKVHVRNHHFDTAFSRIRPSVSEKDQ</sequence>
<dbReference type="PANTHER" id="PTHR23077:SF171">
    <property type="entry name" value="NUCLEAR VALOSIN-CONTAINING PROTEIN-LIKE"/>
    <property type="match status" value="1"/>
</dbReference>